<evidence type="ECO:0000256" key="6">
    <source>
        <dbReference type="ARBA" id="ARBA00022737"/>
    </source>
</evidence>
<dbReference type="GO" id="GO:0016874">
    <property type="term" value="F:ligase activity"/>
    <property type="evidence" value="ECO:0007669"/>
    <property type="project" value="UniProtKB-KW"/>
</dbReference>
<dbReference type="Pfam" id="PF00501">
    <property type="entry name" value="AMP-binding"/>
    <property type="match status" value="1"/>
</dbReference>
<feature type="active site" description="Proton donor; for dehydratase activity" evidence="9">
    <location>
        <position position="1170"/>
    </location>
</feature>
<dbReference type="Pfam" id="PF08242">
    <property type="entry name" value="Methyltransf_12"/>
    <property type="match status" value="1"/>
</dbReference>
<dbReference type="InterPro" id="IPR014030">
    <property type="entry name" value="Ketoacyl_synth_N"/>
</dbReference>
<dbReference type="GO" id="GO:0004315">
    <property type="term" value="F:3-oxoacyl-[acyl-carrier-protein] synthase activity"/>
    <property type="evidence" value="ECO:0007669"/>
    <property type="project" value="InterPro"/>
</dbReference>
<dbReference type="InterPro" id="IPR042099">
    <property type="entry name" value="ANL_N_sf"/>
</dbReference>
<proteinExistence type="predicted"/>
<dbReference type="Pfam" id="PF16197">
    <property type="entry name" value="KAsynt_C_assoc"/>
    <property type="match status" value="1"/>
</dbReference>
<reference evidence="14" key="1">
    <citation type="submission" date="2023-03" db="EMBL/GenBank/DDBJ databases">
        <authorList>
            <person name="Niwa K."/>
            <person name="Ohashi M."/>
            <person name="Xie K."/>
            <person name="Sato M."/>
            <person name="Watanabe K."/>
            <person name="Liu F."/>
            <person name="Houk K.N."/>
            <person name="Tang Y."/>
        </authorList>
    </citation>
    <scope>NUCLEOTIDE SEQUENCE</scope>
    <source>
        <strain evidence="14">PF1018</strain>
    </source>
</reference>
<dbReference type="SUPFAM" id="SSF51735">
    <property type="entry name" value="NAD(P)-binding Rossmann-fold domains"/>
    <property type="match status" value="3"/>
</dbReference>
<dbReference type="InterPro" id="IPR016036">
    <property type="entry name" value="Malonyl_transacylase_ACP-bd"/>
</dbReference>
<dbReference type="CDD" id="cd19532">
    <property type="entry name" value="C_PKS-NRPS"/>
    <property type="match status" value="1"/>
</dbReference>
<organism evidence="14">
    <name type="scientific">Humicola sp</name>
    <dbReference type="NCBI Taxonomy" id="1756120"/>
    <lineage>
        <taxon>Eukaryota</taxon>
        <taxon>Fungi</taxon>
        <taxon>Dikarya</taxon>
        <taxon>Ascomycota</taxon>
        <taxon>Pezizomycotina</taxon>
        <taxon>Sordariomycetes</taxon>
        <taxon>Sordariomycetidae</taxon>
        <taxon>Sordariales</taxon>
        <taxon>Chaetomiaceae</taxon>
        <taxon>Humicola</taxon>
    </lineage>
</organism>
<dbReference type="InterPro" id="IPR045851">
    <property type="entry name" value="AMP-bd_C_sf"/>
</dbReference>
<keyword evidence="3" id="KW-0436">Ligase</keyword>
<accession>A0AA51X398</accession>
<dbReference type="SMART" id="SM00825">
    <property type="entry name" value="PKS_KS"/>
    <property type="match status" value="1"/>
</dbReference>
<dbReference type="PROSITE" id="PS50075">
    <property type="entry name" value="CARRIER"/>
    <property type="match status" value="2"/>
</dbReference>
<evidence type="ECO:0000259" key="11">
    <source>
        <dbReference type="PROSITE" id="PS50075"/>
    </source>
</evidence>
<evidence type="ECO:0000256" key="9">
    <source>
        <dbReference type="PROSITE-ProRule" id="PRU01363"/>
    </source>
</evidence>
<feature type="domain" description="Ketosynthase family 3 (KS3)" evidence="12">
    <location>
        <begin position="8"/>
        <end position="446"/>
    </location>
</feature>
<dbReference type="SMART" id="SM00827">
    <property type="entry name" value="PKS_AT"/>
    <property type="match status" value="1"/>
</dbReference>
<dbReference type="PROSITE" id="PS52004">
    <property type="entry name" value="KS3_2"/>
    <property type="match status" value="1"/>
</dbReference>
<dbReference type="InterPro" id="IPR036291">
    <property type="entry name" value="NAD(P)-bd_dom_sf"/>
</dbReference>
<dbReference type="SUPFAM" id="SSF56801">
    <property type="entry name" value="Acetyl-CoA synthetase-like"/>
    <property type="match status" value="1"/>
</dbReference>
<dbReference type="PROSITE" id="PS00606">
    <property type="entry name" value="KS3_1"/>
    <property type="match status" value="1"/>
</dbReference>
<feature type="region of interest" description="Disordered" evidence="10">
    <location>
        <begin position="3620"/>
        <end position="3643"/>
    </location>
</feature>
<evidence type="ECO:0000259" key="13">
    <source>
        <dbReference type="PROSITE" id="PS52019"/>
    </source>
</evidence>
<dbReference type="InterPro" id="IPR013217">
    <property type="entry name" value="Methyltransf_12"/>
</dbReference>
<dbReference type="InterPro" id="IPR000873">
    <property type="entry name" value="AMP-dep_synth/lig_dom"/>
</dbReference>
<keyword evidence="8" id="KW-0511">Multifunctional enzyme</keyword>
<dbReference type="PANTHER" id="PTHR43775:SF20">
    <property type="entry name" value="HYBRID PKS-NRPS SYNTHETASE APDA"/>
    <property type="match status" value="1"/>
</dbReference>
<dbReference type="PROSITE" id="PS52019">
    <property type="entry name" value="PKS_MFAS_DH"/>
    <property type="match status" value="1"/>
</dbReference>
<feature type="domain" description="Carrier" evidence="11">
    <location>
        <begin position="3542"/>
        <end position="3621"/>
    </location>
</feature>
<feature type="active site" description="Proton acceptor; for dehydratase activity" evidence="9">
    <location>
        <position position="993"/>
    </location>
</feature>
<dbReference type="Pfam" id="PF21089">
    <property type="entry name" value="PKS_DH_N"/>
    <property type="match status" value="1"/>
</dbReference>
<evidence type="ECO:0000256" key="1">
    <source>
        <dbReference type="ARBA" id="ARBA00022450"/>
    </source>
</evidence>
<dbReference type="InterPro" id="IPR042104">
    <property type="entry name" value="PKS_dehydratase_sf"/>
</dbReference>
<dbReference type="Gene3D" id="3.30.300.30">
    <property type="match status" value="1"/>
</dbReference>
<dbReference type="InterPro" id="IPR023213">
    <property type="entry name" value="CAT-like_dom_sf"/>
</dbReference>
<name>A0AA51X398_9PEZI</name>
<dbReference type="SUPFAM" id="SSF55048">
    <property type="entry name" value="Probable ACP-binding domain of malonyl-CoA ACP transacylase"/>
    <property type="match status" value="1"/>
</dbReference>
<dbReference type="InterPro" id="IPR009081">
    <property type="entry name" value="PP-bd_ACP"/>
</dbReference>
<feature type="region of interest" description="N-terminal hotdog fold" evidence="9">
    <location>
        <begin position="961"/>
        <end position="1096"/>
    </location>
</feature>
<dbReference type="InterPro" id="IPR020807">
    <property type="entry name" value="PKS_DH"/>
</dbReference>
<dbReference type="GO" id="GO:0006633">
    <property type="term" value="P:fatty acid biosynthetic process"/>
    <property type="evidence" value="ECO:0007669"/>
    <property type="project" value="InterPro"/>
</dbReference>
<dbReference type="InterPro" id="IPR018201">
    <property type="entry name" value="Ketoacyl_synth_AS"/>
</dbReference>
<dbReference type="GO" id="GO:0004312">
    <property type="term" value="F:fatty acid synthase activity"/>
    <property type="evidence" value="ECO:0007669"/>
    <property type="project" value="TreeGrafter"/>
</dbReference>
<dbReference type="GO" id="GO:0008168">
    <property type="term" value="F:methyltransferase activity"/>
    <property type="evidence" value="ECO:0007669"/>
    <property type="project" value="UniProtKB-KW"/>
</dbReference>
<dbReference type="SUPFAM" id="SSF47336">
    <property type="entry name" value="ACP-like"/>
    <property type="match status" value="2"/>
</dbReference>
<dbReference type="Pfam" id="PF00698">
    <property type="entry name" value="Acyl_transf_1"/>
    <property type="match status" value="1"/>
</dbReference>
<dbReference type="InterPro" id="IPR016039">
    <property type="entry name" value="Thiolase-like"/>
</dbReference>
<dbReference type="FunFam" id="3.40.47.10:FF:000019">
    <property type="entry name" value="Polyketide synthase type I"/>
    <property type="match status" value="1"/>
</dbReference>
<evidence type="ECO:0000256" key="7">
    <source>
        <dbReference type="ARBA" id="ARBA00023002"/>
    </source>
</evidence>
<keyword evidence="1" id="KW-0596">Phosphopantetheine</keyword>
<dbReference type="InterPro" id="IPR016035">
    <property type="entry name" value="Acyl_Trfase/lysoPLipase"/>
</dbReference>
<dbReference type="InterPro" id="IPR032821">
    <property type="entry name" value="PKS_assoc"/>
</dbReference>
<feature type="region of interest" description="C-terminal hotdog fold" evidence="9">
    <location>
        <begin position="1111"/>
        <end position="1265"/>
    </location>
</feature>
<dbReference type="PROSITE" id="PS00012">
    <property type="entry name" value="PHOSPHOPANTETHEINE"/>
    <property type="match status" value="1"/>
</dbReference>
<dbReference type="InterPro" id="IPR013968">
    <property type="entry name" value="PKS_KR"/>
</dbReference>
<dbReference type="SUPFAM" id="SSF53901">
    <property type="entry name" value="Thiolase-like"/>
    <property type="match status" value="1"/>
</dbReference>
<dbReference type="Gene3D" id="3.40.366.10">
    <property type="entry name" value="Malonyl-Coenzyme A Acyl Carrier Protein, domain 2"/>
    <property type="match status" value="1"/>
</dbReference>
<dbReference type="SMART" id="SM00822">
    <property type="entry name" value="PKS_KR"/>
    <property type="match status" value="1"/>
</dbReference>
<dbReference type="Pfam" id="PF00668">
    <property type="entry name" value="Condensation"/>
    <property type="match status" value="1"/>
</dbReference>
<dbReference type="Pfam" id="PF00550">
    <property type="entry name" value="PP-binding"/>
    <property type="match status" value="1"/>
</dbReference>
<dbReference type="GO" id="GO:0031177">
    <property type="term" value="F:phosphopantetheine binding"/>
    <property type="evidence" value="ECO:0007669"/>
    <property type="project" value="InterPro"/>
</dbReference>
<dbReference type="CDD" id="cd05930">
    <property type="entry name" value="A_NRPS"/>
    <property type="match status" value="1"/>
</dbReference>
<feature type="domain" description="PKS/mFAS DH" evidence="13">
    <location>
        <begin position="961"/>
        <end position="1265"/>
    </location>
</feature>
<evidence type="ECO:0000256" key="2">
    <source>
        <dbReference type="ARBA" id="ARBA00022553"/>
    </source>
</evidence>
<dbReference type="InterPro" id="IPR014043">
    <property type="entry name" value="Acyl_transferase_dom"/>
</dbReference>
<evidence type="ECO:0000259" key="12">
    <source>
        <dbReference type="PROSITE" id="PS52004"/>
    </source>
</evidence>
<keyword evidence="5" id="KW-0808">Transferase</keyword>
<dbReference type="InterPro" id="IPR014031">
    <property type="entry name" value="Ketoacyl_synth_C"/>
</dbReference>
<dbReference type="Gene3D" id="3.30.559.30">
    <property type="entry name" value="Nonribosomal peptide synthetase, condensation domain"/>
    <property type="match status" value="1"/>
</dbReference>
<dbReference type="InterPro" id="IPR001227">
    <property type="entry name" value="Ac_transferase_dom_sf"/>
</dbReference>
<dbReference type="Pfam" id="PF08659">
    <property type="entry name" value="KR"/>
    <property type="match status" value="1"/>
</dbReference>
<dbReference type="GO" id="GO:0016491">
    <property type="term" value="F:oxidoreductase activity"/>
    <property type="evidence" value="ECO:0007669"/>
    <property type="project" value="UniProtKB-KW"/>
</dbReference>
<dbReference type="InterPro" id="IPR036736">
    <property type="entry name" value="ACP-like_sf"/>
</dbReference>
<dbReference type="InterPro" id="IPR050091">
    <property type="entry name" value="PKS_NRPS_Biosynth_Enz"/>
</dbReference>
<keyword evidence="6" id="KW-0677">Repeat</keyword>
<dbReference type="Gene3D" id="3.30.559.10">
    <property type="entry name" value="Chloramphenicol acetyltransferase-like domain"/>
    <property type="match status" value="1"/>
</dbReference>
<dbReference type="SMART" id="SM00826">
    <property type="entry name" value="PKS_DH"/>
    <property type="match status" value="1"/>
</dbReference>
<dbReference type="CDD" id="cd02440">
    <property type="entry name" value="AdoMet_MTases"/>
    <property type="match status" value="1"/>
</dbReference>
<dbReference type="SUPFAM" id="SSF53335">
    <property type="entry name" value="S-adenosyl-L-methionine-dependent methyltransferases"/>
    <property type="match status" value="1"/>
</dbReference>
<dbReference type="PANTHER" id="PTHR43775">
    <property type="entry name" value="FATTY ACID SYNTHASE"/>
    <property type="match status" value="1"/>
</dbReference>
<evidence type="ECO:0000256" key="3">
    <source>
        <dbReference type="ARBA" id="ARBA00022598"/>
    </source>
</evidence>
<evidence type="ECO:0000313" key="14">
    <source>
        <dbReference type="EMBL" id="WMZ00178.1"/>
    </source>
</evidence>
<keyword evidence="2" id="KW-0597">Phosphoprotein</keyword>
<dbReference type="InterPro" id="IPR013120">
    <property type="entry name" value="FAR_NAD-bd"/>
</dbReference>
<dbReference type="InterPro" id="IPR049900">
    <property type="entry name" value="PKS_mFAS_DH"/>
</dbReference>
<dbReference type="Pfam" id="PF00109">
    <property type="entry name" value="ketoacyl-synt"/>
    <property type="match status" value="1"/>
</dbReference>
<dbReference type="InterPro" id="IPR049551">
    <property type="entry name" value="PKS_DH_C"/>
</dbReference>
<dbReference type="EMBL" id="OQ592567">
    <property type="protein sequence ID" value="WMZ00178.1"/>
    <property type="molecule type" value="Genomic_DNA"/>
</dbReference>
<evidence type="ECO:0000256" key="5">
    <source>
        <dbReference type="ARBA" id="ARBA00022679"/>
    </source>
</evidence>
<dbReference type="Gene3D" id="3.40.50.720">
    <property type="entry name" value="NAD(P)-binding Rossmann-like Domain"/>
    <property type="match status" value="3"/>
</dbReference>
<dbReference type="Gene3D" id="3.40.50.150">
    <property type="entry name" value="Vaccinia Virus protein VP39"/>
    <property type="match status" value="1"/>
</dbReference>
<dbReference type="GO" id="GO:0032259">
    <property type="term" value="P:methylation"/>
    <property type="evidence" value="ECO:0007669"/>
    <property type="project" value="UniProtKB-KW"/>
</dbReference>
<feature type="compositionally biased region" description="Polar residues" evidence="10">
    <location>
        <begin position="2517"/>
        <end position="2533"/>
    </location>
</feature>
<dbReference type="InterPro" id="IPR057326">
    <property type="entry name" value="KR_dom"/>
</dbReference>
<dbReference type="Gene3D" id="3.30.70.3290">
    <property type="match status" value="1"/>
</dbReference>
<dbReference type="Pfam" id="PF07993">
    <property type="entry name" value="NAD_binding_4"/>
    <property type="match status" value="1"/>
</dbReference>
<dbReference type="SUPFAM" id="SSF52151">
    <property type="entry name" value="FabD/lysophospholipase-like"/>
    <property type="match status" value="1"/>
</dbReference>
<dbReference type="SMART" id="SM00823">
    <property type="entry name" value="PKS_PP"/>
    <property type="match status" value="2"/>
</dbReference>
<dbReference type="CDD" id="cd00833">
    <property type="entry name" value="PKS"/>
    <property type="match status" value="1"/>
</dbReference>
<dbReference type="InterPro" id="IPR020806">
    <property type="entry name" value="PKS_PP-bd"/>
</dbReference>
<dbReference type="InterPro" id="IPR029063">
    <property type="entry name" value="SAM-dependent_MTases_sf"/>
</dbReference>
<dbReference type="Gene3D" id="3.40.50.12780">
    <property type="entry name" value="N-terminal domain of ligase-like"/>
    <property type="match status" value="1"/>
</dbReference>
<dbReference type="Gene3D" id="3.40.47.10">
    <property type="match status" value="1"/>
</dbReference>
<keyword evidence="7" id="KW-0560">Oxidoreductase</keyword>
<feature type="region of interest" description="Disordered" evidence="10">
    <location>
        <begin position="2497"/>
        <end position="2533"/>
    </location>
</feature>
<keyword evidence="4" id="KW-0489">Methyltransferase</keyword>
<protein>
    <submittedName>
        <fullName evidence="14">PKS-NRPS</fullName>
    </submittedName>
</protein>
<feature type="domain" description="Carrier" evidence="11">
    <location>
        <begin position="2416"/>
        <end position="2493"/>
    </location>
</feature>
<dbReference type="Gene3D" id="1.10.1200.10">
    <property type="entry name" value="ACP-like"/>
    <property type="match status" value="2"/>
</dbReference>
<dbReference type="InterPro" id="IPR020841">
    <property type="entry name" value="PKS_Beta-ketoAc_synthase_dom"/>
</dbReference>
<dbReference type="Pfam" id="PF23297">
    <property type="entry name" value="ACP_SdgA_C"/>
    <property type="match status" value="1"/>
</dbReference>
<dbReference type="Gene3D" id="3.10.129.110">
    <property type="entry name" value="Polyketide synthase dehydratase"/>
    <property type="match status" value="1"/>
</dbReference>
<sequence length="3994" mass="440906">MAKESTNGEPIALVGRSLRFPGASSPSELYDLLYRPRDLLGDFPPLRMNIDGYYHPDGNKNGTTNVQKSYFIKQDHRLFDAAFFNISPIEAEAMDPQQRILLELVYEALESAGLTIDGLQGSRTSVFVGLMSSDYSSIQHNDGDTIPKYALTGTANSILSNRISYFFDWKGPSMTIDTACSSSLVAVHQAVQSLRSGESDLAIVAGANLILNPQPFIAESQVRMLSPTSRCRMWDSRADGYVRGDGFAVVVLKRLKEATADKDHIFSVIRETVVNMDGHTASITMPNPASQATLIREAYKQMGLDCRISSDRCQYFEAHGTGTPTGDPVEAEAVRTAFFQQSENDMSDNERNDCLYIGSIKSIIGHLEGCAGLAGLLKASLAVENGVIFPNMHFDRLNPNVAPFYRNMKIPTLAQPWPEIAPGTPRRASVNSFGFGGTNAHAVVESYTQALENGSDSQNGAKDSEQDDLSTVISTGGPFVFSSNSKPSLLAMIESFISFLMSNSTIDLQSLAWTLQSRRTILPVRAAFSGTTRERLMEALEAYVTNAKDTPASTGTHSRRLSPDVRPRMLGIFTGQGAQWPRMGRELLLASKLFGQVIDNLQESLDSLPDPPSWSIRKELIADPASSRVLEAAVGQPLCTAVQIALVGLMKRAGISFSAVVGHSSGEIAAAYAAGYLSASDAIRVAYYRGCHVHSAGGPGGQAGAMMAVDMSFSDGLDFCQSSQFAGRLVVAASNASNSVTLSGDADAVHEAQALLEESHSVKLLRVDKAYHSHHMDPASEPYVRSLRACNIQVLPGGLDCMWISTVTADPVATKTQIGDCYWADNMVQPVLFSQAVERAVRDAGPFDLIVEIGPHPTLRVPVTQSANEAGGSPAPYCSLLRRGSHGVESFSGALGYIWATLGAQARIDFDGYRDAFPGLDEPSQTKFLQNLPSYPWEHQQTYWKESRISRNTRFRSEPIHQLLGRRRPDDSTHEMRWRKFIYLEELPWLRGHCFQGQVVFPAAGYVSMALEAAKTLVQDRLAQDVVAEVRDLTLSRALILSDDSPGTEVNFSLRYLEQSHKTVTAEFICSSCPSKADAELQVNATGQVQITLEESPGERLPPETSVARSMLDIDVDRFYGTLSELGLDYTGLFRCLREVRRTTCMATASATWPASGIDMSLLVHPAVLDVGFQAVFASAGSVSAIQVPYLPTRIDRIRINASLLESQPETDVDITINAYTTDISPPSKSARPIIRADLDIFRRDCWALQVEGLSVTPISGSDPSNDRRLFWTTAWEMDVSSGIAPSNERQEGSLDDTDLPELVERLAHMYFRQLYAQNPREKVATLEWYQQRLFEYMEDIFSSIDSGRHPIIKKEWVNDTREELFAQLARFPMTIDVEATNAVAERFPAVLAGEKSMIEVLTTNDMLTRIYAEGLVLSRGYNHIARMAKQICHRYPGAKVLEIGAGTGSTTAPVLESIDGAFSSYMYTDISNGFFGQARERFKDYAARMDFKALNIEIDPAEQGFPTHAYDIIVASSCLHATRYLKETMTNVRRLLKPGGYLLLLELTGASLRVTYLMCGLPGWWLGGEDGRQLHPGLSETQWDALLRETGFSGMDALLHDSDVPSKHVYSAILSQAMDVRITMLREPVRSLEYIPGVQQLVIVGGQTRQVHGLVEEICQLLQPWQHRILKVDRLEALEAARVTSGTTVLCLAELDKPVFESMTKETLRSVQLLLNMAKNVLWVTRRCRADNPSGNMMVGVARVLMNETPHLNLQMLDISDEHGTSPSVKALTEALLRLVLRDTLGPDVIWSTEPELALENETLLIPRLLPDQVLNDRLNSNWRSIQAEMPAESYPAEVHRANGSYCLWPRPSLDTLHVPADHVAVRPRSSLLHPIEITPEICAYISLGSVVETGKSVIAFALSNASIVHTRQDWIQECQVSADEEKGFLQSVAVSILARNILSGIRTGGVLLLHQPEMSTASRVAHLALDNSIQVVCTTTRSPPQGSGWIHIHPYASLRQVKSLLPVGIVKLVDFDVEPHDSMRCKLRACMSPFSSELDVTTLFRDQVRASGGPDSNATVLQQTLQKAIRDFKSGANPLNPYHEVMARDLKDAGSKSHRICIIDWKQQNTYRIDIRPLNPRELLRSDRTYFFAGLTGDLGQSIGRWMVLNGARHIVLTSRRGILPPLWLEDMRNAGANIQVFSLDVTDREALSSVYSEICRTMPPIAGVVNGAMVLSDMPFADMTFESLTDVLKPKVDGSKNLDALFRSLDLDFFIMLTSLSGVAGFPGQANYAAANMFMTSLAAQRRRDGLVASVIAIGMLTEIGYVSRAGKALQEHLLTKFPCLPITEPEFHQMFAEAILASRADSHHHSEVVTGLAGMKSSMAMDPDRPPWFDNPRFAHCRVGDISTEKQTESAAVVPISQRLADAAAAEEATQTLQEEFVGRLAAMLQISQSSIDEKTPLIDIGVDSLIAIEIRSWFIKELGVDLPALKTLSGCTAAELCEDVIEKLSLRDKETPNANGNGSDGVKESTKSEVSSHLNAGSKGQENGVNSYSRVAETALNGLNGVNHDPSTTTSQQLAFTHVEPMSYAQSRLWFLVTCSEDPHHFNVVLSYDIRGPLDVLQFQNAFRAVISRHQTFRTCFFSDTKTGKGMQGILKESPVTLEQKQVTSDAEVREEIDRIQRHRFALDQGKLFLATHLRRTDSWSTLVFGYNHIVMDGSSVFIFLQDLNEAYQKQSLEPAIDKYIDFTASQRLLVEDGSLSKELQFWKNEFPTLPEALPLMGISRSRSRSNRGAYGTHTVQATIPPSHALRLKKMSRKLQATPFHFHLTVVQWLLFKFLASTDDVCIGIADANRLDQRFLRTIGIFLNLLPLRFRHRAQETFVDAVTNTSRKVISALEHSRLPFEVMLEELNVERSLAYTPLFQVFVNYRMGAFQHNPLGECEMHHRSVSDAVFAYDLFITITEPTKESCVISFTVRDDIYTEDACGLLVKTYVHLLGQLCENSDQSLDGYSLFSDADARLGMDLGRASRRACRLERTLPRHVDTLCRKVPYDIAVKDGYGNVLKYHQLAEQSLVIAGALSAVGIIKGSYVAVLMHPCSYTIASLLAILRLGAIYVPLDLNNPPDRLGTITADCRPTAIICQANTIRLAETLCTDDNTVIDLTFLPEGGDVPTEDCSQENLPAFALYTSGSTGKPKGVLLSQANILQSVDGTLDGHRIDQGEIVLQQSSLGFDLSLYQIMRAIISGGTLIVVPQALRRNPQELSKLMLAEGVTLTIATPSEYSLLLSYGNRYLKQCTSWRFAASAGENISLQVAQLFRQLGFPGLAILNWFGPTEAGVYSTGNLSCWDMQHFSEDEYTSIGRPIPNVSVYVVDENLQPVPTGFPGELCISGPNVALGYVGDEALTKSKFIWCDFGSGRERLYRSRDKGRILPEGTIVFLGRMESDSQVKLRGFRIDLDDVAKNIIRAAGEFLADAAVSVRGNPRFLVAFVVFSPDRIPADPIQFLEDLCSKVPLPDYMRPSMMVQVSRLPVTSNGKRDRAALDAIPLALPEPVRTETPLNDVETQLRDVWMQTISSATSPSQVGRDTGFFHAGGSSILLMKLQLLIRENFDVKLSLATLFQFSKLGQMATRIEATRRQTESQNGVGSEDGASRPLTNPLSAVGVESEIDWETETDVPEDIVPWTGVEPRKSSSSGKTILLTGSTELMGRRILQQLVEDSQVAKVHCVAVPTASALDEHAKAEIYIGSLSMPNLNLSQAEMERLADEVDLILHASVEGSFLNSYRTISTTSLRPMRHLTRIASKRRIPIHFISSSRVILFSGASSLREISVAPFFPPQDGSEGLAAARWACERYLQNAARKLGVPVCIHRCCAFTSDEAPVFESDVLNAIWWYSRQLKATPILEMVDGYIDCIRLETLVDGLVRALKANAQQPYGAVKFVHHTSGKRIPPKHLSKYFADKETGAIGEVELTEWIRRARELGLSGFAAAFLDAVRRRETVVFFPLLLKTEE</sequence>
<dbReference type="InterPro" id="IPR001242">
    <property type="entry name" value="Condensation_dom"/>
</dbReference>
<dbReference type="SUPFAM" id="SSF52777">
    <property type="entry name" value="CoA-dependent acyltransferases"/>
    <property type="match status" value="2"/>
</dbReference>
<dbReference type="InterPro" id="IPR006162">
    <property type="entry name" value="Ppantetheine_attach_site"/>
</dbReference>
<dbReference type="Pfam" id="PF14765">
    <property type="entry name" value="PS-DH"/>
    <property type="match status" value="1"/>
</dbReference>
<evidence type="ECO:0000256" key="8">
    <source>
        <dbReference type="ARBA" id="ARBA00023268"/>
    </source>
</evidence>
<dbReference type="Pfam" id="PF02801">
    <property type="entry name" value="Ketoacyl-synt_C"/>
    <property type="match status" value="1"/>
</dbReference>
<evidence type="ECO:0000256" key="10">
    <source>
        <dbReference type="SAM" id="MobiDB-lite"/>
    </source>
</evidence>
<dbReference type="InterPro" id="IPR049552">
    <property type="entry name" value="PKS_DH_N"/>
</dbReference>
<evidence type="ECO:0000256" key="4">
    <source>
        <dbReference type="ARBA" id="ARBA00022603"/>
    </source>
</evidence>
<dbReference type="GO" id="GO:0009403">
    <property type="term" value="P:toxin biosynthetic process"/>
    <property type="evidence" value="ECO:0007669"/>
    <property type="project" value="UniProtKB-ARBA"/>
</dbReference>